<protein>
    <submittedName>
        <fullName evidence="2">Discoidin domain-containing protein</fullName>
    </submittedName>
</protein>
<dbReference type="Pfam" id="PF08522">
    <property type="entry name" value="BT_3987-like_N"/>
    <property type="match status" value="1"/>
</dbReference>
<dbReference type="PROSITE" id="PS50022">
    <property type="entry name" value="FA58C_3"/>
    <property type="match status" value="1"/>
</dbReference>
<reference evidence="2" key="1">
    <citation type="submission" date="2023-03" db="EMBL/GenBank/DDBJ databases">
        <title>Andean soil-derived lignocellulolytic bacterial consortium as a source of novel taxa and putative plastic-active enzymes.</title>
        <authorList>
            <person name="Diaz-Garcia L."/>
            <person name="Chuvochina M."/>
            <person name="Feuerriegel G."/>
            <person name="Bunk B."/>
            <person name="Sproer C."/>
            <person name="Streit W.R."/>
            <person name="Rodriguez L.M."/>
            <person name="Overmann J."/>
            <person name="Jimenez D.J."/>
        </authorList>
    </citation>
    <scope>NUCLEOTIDE SEQUENCE</scope>
    <source>
        <strain evidence="2">MAG 7</strain>
    </source>
</reference>
<dbReference type="AlphaFoldDB" id="A0AAJ5WNM6"/>
<dbReference type="Gene3D" id="2.60.120.260">
    <property type="entry name" value="Galactose-binding domain-like"/>
    <property type="match status" value="1"/>
</dbReference>
<dbReference type="Proteomes" id="UP001220610">
    <property type="component" value="Chromosome"/>
</dbReference>
<gene>
    <name evidence="2" type="ORF">P0Y53_15735</name>
</gene>
<accession>A0AAJ5WNM6</accession>
<dbReference type="SUPFAM" id="SSF49785">
    <property type="entry name" value="Galactose-binding domain-like"/>
    <property type="match status" value="1"/>
</dbReference>
<sequence>MFANKLSIVCSLLLLTGLSGCEKEYDLPSQPIDSYTKIYMPQAVTNPAVYELSIADTAQYLTYSASFGGQDYPGSDIPVTFVVSNELIDSFNLANGTSYAALPEKSYVFSTASAIIPAGKLSTGPLSIGVTTDGNMDMLTDYLLPISIGKAGEKVNDKLRTTFFKVRAQPDLNNYPPYDRSGWSIVDFSSQEANGEGANNGRAVFVLDDNTATFWHTQWQGASPAPPHHITVDMGEVKTVHGLYFTARQSADNGKPRDVQIQLSTDNSTWITAREFTLANTKELQYQFLKSFTEARYVKMIVLNTYSSTVTHLADLKVF</sequence>
<feature type="domain" description="F5/8 type C" evidence="1">
    <location>
        <begin position="173"/>
        <end position="319"/>
    </location>
</feature>
<dbReference type="InterPro" id="IPR000421">
    <property type="entry name" value="FA58C"/>
</dbReference>
<organism evidence="2 3">
    <name type="scientific">Candidatus Pseudobacter hemicellulosilyticus</name>
    <dbReference type="NCBI Taxonomy" id="3121375"/>
    <lineage>
        <taxon>Bacteria</taxon>
        <taxon>Pseudomonadati</taxon>
        <taxon>Bacteroidota</taxon>
        <taxon>Chitinophagia</taxon>
        <taxon>Chitinophagales</taxon>
        <taxon>Chitinophagaceae</taxon>
        <taxon>Pseudobacter</taxon>
    </lineage>
</organism>
<proteinExistence type="predicted"/>
<dbReference type="EMBL" id="CP119311">
    <property type="protein sequence ID" value="WEK33940.1"/>
    <property type="molecule type" value="Genomic_DNA"/>
</dbReference>
<dbReference type="InterPro" id="IPR008979">
    <property type="entry name" value="Galactose-bd-like_sf"/>
</dbReference>
<evidence type="ECO:0000259" key="1">
    <source>
        <dbReference type="PROSITE" id="PS50022"/>
    </source>
</evidence>
<dbReference type="InterPro" id="IPR013728">
    <property type="entry name" value="BT_3987-like_N"/>
</dbReference>
<evidence type="ECO:0000313" key="2">
    <source>
        <dbReference type="EMBL" id="WEK33940.1"/>
    </source>
</evidence>
<dbReference type="Pfam" id="PF00754">
    <property type="entry name" value="F5_F8_type_C"/>
    <property type="match status" value="1"/>
</dbReference>
<dbReference type="Gene3D" id="2.60.40.1740">
    <property type="entry name" value="hypothetical protein (bacova_03559)"/>
    <property type="match status" value="1"/>
</dbReference>
<dbReference type="PROSITE" id="PS51257">
    <property type="entry name" value="PROKAR_LIPOPROTEIN"/>
    <property type="match status" value="1"/>
</dbReference>
<evidence type="ECO:0000313" key="3">
    <source>
        <dbReference type="Proteomes" id="UP001220610"/>
    </source>
</evidence>
<name>A0AAJ5WNM6_9BACT</name>